<feature type="domain" description="Tyrosine specific protein phosphatases" evidence="4">
    <location>
        <begin position="59"/>
        <end position="116"/>
    </location>
</feature>
<dbReference type="PANTHER" id="PTHR45961">
    <property type="entry name" value="IP21249P"/>
    <property type="match status" value="1"/>
</dbReference>
<accession>A0A1X4H2M5</accession>
<comment type="similarity">
    <text evidence="1">Belongs to the protein-tyrosine phosphatase family. Non-receptor class dual specificity subfamily.</text>
</comment>
<evidence type="ECO:0000313" key="5">
    <source>
        <dbReference type="EMBL" id="OSP05013.1"/>
    </source>
</evidence>
<dbReference type="PROSITE" id="PS00383">
    <property type="entry name" value="TYR_PHOSPHATASE_1"/>
    <property type="match status" value="1"/>
</dbReference>
<dbReference type="InterPro" id="IPR029021">
    <property type="entry name" value="Prot-tyrosine_phosphatase-like"/>
</dbReference>
<dbReference type="PANTHER" id="PTHR45961:SF6">
    <property type="entry name" value="IP21249P"/>
    <property type="match status" value="1"/>
</dbReference>
<gene>
    <name evidence="5" type="ORF">B9H04_09630</name>
</gene>
<dbReference type="InterPro" id="IPR052103">
    <property type="entry name" value="Dual_spec_Phospatases"/>
</dbReference>
<comment type="caution">
    <text evidence="5">The sequence shown here is derived from an EMBL/GenBank/DDBJ whole genome shotgun (WGS) entry which is preliminary data.</text>
</comment>
<protein>
    <submittedName>
        <fullName evidence="5">Protein phosphatase</fullName>
    </submittedName>
</protein>
<proteinExistence type="inferred from homology"/>
<dbReference type="eggNOG" id="arCOG03413">
    <property type="taxonomic scope" value="Archaea"/>
</dbReference>
<evidence type="ECO:0000256" key="1">
    <source>
        <dbReference type="ARBA" id="ARBA00008601"/>
    </source>
</evidence>
<evidence type="ECO:0000256" key="3">
    <source>
        <dbReference type="ARBA" id="ARBA00022912"/>
    </source>
</evidence>
<dbReference type="STRING" id="1121945.GCA_000421805_01897"/>
<dbReference type="PROSITE" id="PS50056">
    <property type="entry name" value="TYR_PHOSPHATASE_2"/>
    <property type="match status" value="1"/>
</dbReference>
<dbReference type="Gene3D" id="3.90.190.10">
    <property type="entry name" value="Protein tyrosine phosphatase superfamily"/>
    <property type="match status" value="1"/>
</dbReference>
<dbReference type="InterPro" id="IPR016130">
    <property type="entry name" value="Tyr_Pase_AS"/>
</dbReference>
<dbReference type="GO" id="GO:0004721">
    <property type="term" value="F:phosphoprotein phosphatase activity"/>
    <property type="evidence" value="ECO:0007669"/>
    <property type="project" value="UniProtKB-KW"/>
</dbReference>
<evidence type="ECO:0000256" key="2">
    <source>
        <dbReference type="ARBA" id="ARBA00022801"/>
    </source>
</evidence>
<dbReference type="Pfam" id="PF00782">
    <property type="entry name" value="DSPc"/>
    <property type="match status" value="1"/>
</dbReference>
<dbReference type="InterPro" id="IPR000387">
    <property type="entry name" value="Tyr_Pase_dom"/>
</dbReference>
<organism evidence="5 6">
    <name type="scientific">Halorubrum ezzemoulense DSM 17463</name>
    <dbReference type="NCBI Taxonomy" id="1121945"/>
    <lineage>
        <taxon>Archaea</taxon>
        <taxon>Methanobacteriati</taxon>
        <taxon>Methanobacteriota</taxon>
        <taxon>Stenosarchaea group</taxon>
        <taxon>Halobacteria</taxon>
        <taxon>Halobacteriales</taxon>
        <taxon>Haloferacaceae</taxon>
        <taxon>Halorubrum</taxon>
    </lineage>
</organism>
<reference evidence="5 6" key="1">
    <citation type="submission" date="2017-04" db="EMBL/GenBank/DDBJ databases">
        <title>MLSA of the genus Halorubrum.</title>
        <authorList>
            <person name="De La Haba R."/>
            <person name="Sanchez-Porro C."/>
            <person name="Infante-Dominguez C."/>
            <person name="Ventosa A."/>
        </authorList>
    </citation>
    <scope>NUCLEOTIDE SEQUENCE [LARGE SCALE GENOMIC DNA]</scope>
    <source>
        <strain evidence="5 6">DSM 17463</strain>
    </source>
</reference>
<keyword evidence="2" id="KW-0378">Hydrolase</keyword>
<dbReference type="CDD" id="cd14498">
    <property type="entry name" value="DSP"/>
    <property type="match status" value="1"/>
</dbReference>
<dbReference type="SMART" id="SM00195">
    <property type="entry name" value="DSPc"/>
    <property type="match status" value="1"/>
</dbReference>
<keyword evidence="3" id="KW-0904">Protein phosphatase</keyword>
<dbReference type="GO" id="GO:0005737">
    <property type="term" value="C:cytoplasm"/>
    <property type="evidence" value="ECO:0007669"/>
    <property type="project" value="TreeGrafter"/>
</dbReference>
<dbReference type="AlphaFoldDB" id="A0A1X4H2M5"/>
<evidence type="ECO:0000313" key="6">
    <source>
        <dbReference type="Proteomes" id="UP000193587"/>
    </source>
</evidence>
<name>A0A1X4H2M5_HALEZ</name>
<dbReference type="SUPFAM" id="SSF52799">
    <property type="entry name" value="(Phosphotyrosine protein) phosphatases II"/>
    <property type="match status" value="1"/>
</dbReference>
<dbReference type="Proteomes" id="UP000193587">
    <property type="component" value="Unassembled WGS sequence"/>
</dbReference>
<sequence length="138" mass="14630">MDEVAPGLLVGTMSDAEDESLLRRRGVDAVVSLTYDDPDTGAVARVDAPMTDGPRNEYEAFATAAETVVERREAGQRVLVHCSAGASRSPAVAAAAMARLTDRGLDEAFEQVLARRSEVDPHDALVRRAATFVTGGSE</sequence>
<dbReference type="RefSeq" id="WP_049931668.1">
    <property type="nucleotide sequence ID" value="NZ_ATXS01000006.1"/>
</dbReference>
<evidence type="ECO:0000259" key="4">
    <source>
        <dbReference type="PROSITE" id="PS50056"/>
    </source>
</evidence>
<dbReference type="EMBL" id="NEDJ01000029">
    <property type="protein sequence ID" value="OSP05013.1"/>
    <property type="molecule type" value="Genomic_DNA"/>
</dbReference>
<dbReference type="InterPro" id="IPR020422">
    <property type="entry name" value="TYR_PHOSPHATASE_DUAL_dom"/>
</dbReference>
<dbReference type="InterPro" id="IPR000340">
    <property type="entry name" value="Dual-sp_phosphatase_cat-dom"/>
</dbReference>